<keyword evidence="2" id="KW-0472">Membrane</keyword>
<feature type="region of interest" description="Disordered" evidence="1">
    <location>
        <begin position="186"/>
        <end position="222"/>
    </location>
</feature>
<dbReference type="RefSeq" id="WP_143912290.1">
    <property type="nucleotide sequence ID" value="NZ_VLNT01000003.1"/>
</dbReference>
<feature type="transmembrane region" description="Helical" evidence="2">
    <location>
        <begin position="155"/>
        <end position="180"/>
    </location>
</feature>
<evidence type="ECO:0000313" key="4">
    <source>
        <dbReference type="Proteomes" id="UP000316988"/>
    </source>
</evidence>
<feature type="transmembrane region" description="Helical" evidence="2">
    <location>
        <begin position="94"/>
        <end position="115"/>
    </location>
</feature>
<sequence>MNQPNPGPSWDVDRSGAPKRPSFASNFTPQPPIERPRRVTVAVWLVLTAVVIFLALTALAAWQFGDVRDTVTEALPTDLEADYTDGEIRRAVRVLIGVVAGLGFLLTLMQAVTIRSVARRRSGSARVLFVISVVLYLPLAVLSTSIRALGRGDLAASAVAVLCLVVAVVLVCTPAVSAWWRQPDRRDPAPLIRRDETAPEHPVASPPDAQVTEDDPEDLNRR</sequence>
<feature type="compositionally biased region" description="Basic and acidic residues" evidence="1">
    <location>
        <begin position="186"/>
        <end position="199"/>
    </location>
</feature>
<keyword evidence="2" id="KW-1133">Transmembrane helix</keyword>
<dbReference type="AlphaFoldDB" id="A0A554SFQ6"/>
<evidence type="ECO:0000256" key="1">
    <source>
        <dbReference type="SAM" id="MobiDB-lite"/>
    </source>
</evidence>
<feature type="region of interest" description="Disordered" evidence="1">
    <location>
        <begin position="1"/>
        <end position="31"/>
    </location>
</feature>
<feature type="transmembrane region" description="Helical" evidence="2">
    <location>
        <begin position="127"/>
        <end position="149"/>
    </location>
</feature>
<dbReference type="OrthoDB" id="9908550at2"/>
<evidence type="ECO:0000313" key="3">
    <source>
        <dbReference type="EMBL" id="TSD65187.1"/>
    </source>
</evidence>
<gene>
    <name evidence="3" type="ORF">FNM00_05635</name>
</gene>
<proteinExistence type="predicted"/>
<dbReference type="Proteomes" id="UP000316988">
    <property type="component" value="Unassembled WGS sequence"/>
</dbReference>
<accession>A0A554SFQ6</accession>
<keyword evidence="4" id="KW-1185">Reference proteome</keyword>
<feature type="transmembrane region" description="Helical" evidence="2">
    <location>
        <begin position="41"/>
        <end position="62"/>
    </location>
</feature>
<comment type="caution">
    <text evidence="3">The sequence shown here is derived from an EMBL/GenBank/DDBJ whole genome shotgun (WGS) entry which is preliminary data.</text>
</comment>
<keyword evidence="2" id="KW-0812">Transmembrane</keyword>
<reference evidence="3 4" key="1">
    <citation type="submission" date="2019-07" db="EMBL/GenBank/DDBJ databases">
        <authorList>
            <person name="Zhao L.H."/>
        </authorList>
    </citation>
    <scope>NUCLEOTIDE SEQUENCE [LARGE SCALE GENOMIC DNA]</scope>
    <source>
        <strain evidence="3 4">Co35</strain>
    </source>
</reference>
<name>A0A554SFQ6_9ACTN</name>
<organism evidence="3 4">
    <name type="scientific">Aeromicrobium piscarium</name>
    <dbReference type="NCBI Taxonomy" id="2590901"/>
    <lineage>
        <taxon>Bacteria</taxon>
        <taxon>Bacillati</taxon>
        <taxon>Actinomycetota</taxon>
        <taxon>Actinomycetes</taxon>
        <taxon>Propionibacteriales</taxon>
        <taxon>Nocardioidaceae</taxon>
        <taxon>Aeromicrobium</taxon>
    </lineage>
</organism>
<dbReference type="EMBL" id="VLNT01000003">
    <property type="protein sequence ID" value="TSD65187.1"/>
    <property type="molecule type" value="Genomic_DNA"/>
</dbReference>
<protein>
    <submittedName>
        <fullName evidence="3">Uncharacterized protein</fullName>
    </submittedName>
</protein>
<feature type="compositionally biased region" description="Acidic residues" evidence="1">
    <location>
        <begin position="211"/>
        <end position="222"/>
    </location>
</feature>
<evidence type="ECO:0000256" key="2">
    <source>
        <dbReference type="SAM" id="Phobius"/>
    </source>
</evidence>